<dbReference type="GO" id="GO:0050830">
    <property type="term" value="P:defense response to Gram-positive bacterium"/>
    <property type="evidence" value="ECO:0007669"/>
    <property type="project" value="InterPro"/>
</dbReference>
<gene>
    <name evidence="1" type="ORF">AMD02_16425</name>
</gene>
<name>A0A0M0KEZ3_ALKHA</name>
<dbReference type="Pfam" id="PF14867">
    <property type="entry name" value="Lantibiotic_a"/>
    <property type="match status" value="1"/>
</dbReference>
<evidence type="ECO:0000313" key="1">
    <source>
        <dbReference type="EMBL" id="KOO36968.1"/>
    </source>
</evidence>
<protein>
    <recommendedName>
        <fullName evidence="2">Plantaricin C family lantibiotic</fullName>
    </recommendedName>
</protein>
<comment type="caution">
    <text evidence="1">The sequence shown here is derived from an EMBL/GenBank/DDBJ whole genome shotgun (WGS) entry which is preliminary data.</text>
</comment>
<reference evidence="1" key="1">
    <citation type="submission" date="2015-08" db="EMBL/GenBank/DDBJ databases">
        <title>Complete DNA Sequence of Pseudomonas syringae pv. actinidiae, the Causal Agent of Kiwifruit Canker Disease.</title>
        <authorList>
            <person name="Rikkerink E.H.A."/>
            <person name="Fineran P.C."/>
        </authorList>
    </citation>
    <scope>NUCLEOTIDE SEQUENCE</scope>
    <source>
        <strain evidence="1">DSM 13666</strain>
    </source>
</reference>
<dbReference type="AlphaFoldDB" id="A0A0M0KEZ3"/>
<dbReference type="PATRIC" id="fig|136160.3.peg.4237"/>
<dbReference type="OMA" id="ECMPSCN"/>
<accession>A0A4Y7WTL3</accession>
<dbReference type="InterPro" id="IPR029243">
    <property type="entry name" value="Lantibiotic_alpha"/>
</dbReference>
<dbReference type="EMBL" id="LILD01000003">
    <property type="protein sequence ID" value="KOO36968.1"/>
    <property type="molecule type" value="Genomic_DNA"/>
</dbReference>
<evidence type="ECO:0008006" key="2">
    <source>
        <dbReference type="Google" id="ProtNLM"/>
    </source>
</evidence>
<dbReference type="GeneID" id="87596017"/>
<proteinExistence type="predicted"/>
<dbReference type="NCBIfam" id="NF000539">
    <property type="entry name" value="plantaricin"/>
    <property type="match status" value="1"/>
</dbReference>
<accession>A0A0M0KEZ3</accession>
<sequence length="69" mass="7695">MTNLLKEWKMPLERTHNNSNPAGDIFQELEDQDILAGVNGACAWYNISCRLGNKGAYCTLTVECMPSCN</sequence>
<organism evidence="1">
    <name type="scientific">Halalkalibacterium halodurans</name>
    <name type="common">Bacillus halodurans</name>
    <dbReference type="NCBI Taxonomy" id="86665"/>
    <lineage>
        <taxon>Bacteria</taxon>
        <taxon>Bacillati</taxon>
        <taxon>Bacillota</taxon>
        <taxon>Bacilli</taxon>
        <taxon>Bacillales</taxon>
        <taxon>Bacillaceae</taxon>
        <taxon>Halalkalibacterium (ex Joshi et al. 2022)</taxon>
    </lineage>
</organism>
<dbReference type="RefSeq" id="WP_010896632.1">
    <property type="nucleotide sequence ID" value="NZ_CP040441.1"/>
</dbReference>